<protein>
    <submittedName>
        <fullName evidence="1">Uncharacterized protein</fullName>
    </submittedName>
</protein>
<evidence type="ECO:0000313" key="2">
    <source>
        <dbReference type="Proteomes" id="UP000191418"/>
    </source>
</evidence>
<dbReference type="EMBL" id="MTSM01000001">
    <property type="protein sequence ID" value="OPX57147.1"/>
    <property type="molecule type" value="Genomic_DNA"/>
</dbReference>
<dbReference type="Proteomes" id="UP000191418">
    <property type="component" value="Unassembled WGS sequence"/>
</dbReference>
<evidence type="ECO:0000313" key="1">
    <source>
        <dbReference type="EMBL" id="OPX57147.1"/>
    </source>
</evidence>
<name>A0A1V4T986_9GAMM</name>
<dbReference type="AlphaFoldDB" id="A0A1V4T986"/>
<organism evidence="1 2">
    <name type="scientific">Oceanospirillum multiglobuliferum</name>
    <dbReference type="NCBI Taxonomy" id="64969"/>
    <lineage>
        <taxon>Bacteria</taxon>
        <taxon>Pseudomonadati</taxon>
        <taxon>Pseudomonadota</taxon>
        <taxon>Gammaproteobacteria</taxon>
        <taxon>Oceanospirillales</taxon>
        <taxon>Oceanospirillaceae</taxon>
        <taxon>Oceanospirillum</taxon>
    </lineage>
</organism>
<accession>A0A1V4T986</accession>
<gene>
    <name evidence="1" type="ORF">BTE48_01210</name>
</gene>
<proteinExistence type="predicted"/>
<keyword evidence="2" id="KW-1185">Reference proteome</keyword>
<sequence length="85" mass="9511">MVRVGDLASQALNTILLGGTPDESTSGRSYRQGVLSGHKGWSQMRKFVDCLFSPWEEDHCKKAYQADLERAKLRIQINGETQKNG</sequence>
<comment type="caution">
    <text evidence="1">The sequence shown here is derived from an EMBL/GenBank/DDBJ whole genome shotgun (WGS) entry which is preliminary data.</text>
</comment>
<dbReference type="STRING" id="64969.SAMN02745127_02060"/>
<reference evidence="1 2" key="1">
    <citation type="submission" date="2017-01" db="EMBL/GenBank/DDBJ databases">
        <title>Genome Sequencing of a Marine Spirillum, Oceanospirillum multiglobuliferum ATCC 33336, from Japan.</title>
        <authorList>
            <person name="Carney J.G."/>
            <person name="Trachtenberg A.M."/>
            <person name="Rheaume B.A."/>
            <person name="Linnane J.D."/>
            <person name="Pitts N.L."/>
            <person name="Mykles D.L."/>
            <person name="Maclea K.S."/>
        </authorList>
    </citation>
    <scope>NUCLEOTIDE SEQUENCE [LARGE SCALE GENOMIC DNA]</scope>
    <source>
        <strain evidence="1 2">ATCC 33336</strain>
    </source>
</reference>